<sequence>MTDEVWPETLWPETLDAVRDCDLACLKCDHSANMVRDGLRAIIRVADSPEFRSREITANQVWTHLAQYSPEPGKGFMFSADDDVILKIQNEMEIGHSGCSMGWTMRQIEFIAKNGLPAYRKLFYKFK</sequence>
<protein>
    <submittedName>
        <fullName evidence="1">Uncharacterized protein</fullName>
    </submittedName>
</protein>
<dbReference type="AlphaFoldDB" id="A0A6C0M2Q6"/>
<accession>A0A6C0M2Q6</accession>
<name>A0A6C0M2Q6_9ZZZZ</name>
<reference evidence="1" key="1">
    <citation type="journal article" date="2020" name="Nature">
        <title>Giant virus diversity and host interactions through global metagenomics.</title>
        <authorList>
            <person name="Schulz F."/>
            <person name="Roux S."/>
            <person name="Paez-Espino D."/>
            <person name="Jungbluth S."/>
            <person name="Walsh D.A."/>
            <person name="Denef V.J."/>
            <person name="McMahon K.D."/>
            <person name="Konstantinidis K.T."/>
            <person name="Eloe-Fadrosh E.A."/>
            <person name="Kyrpides N.C."/>
            <person name="Woyke T."/>
        </authorList>
    </citation>
    <scope>NUCLEOTIDE SEQUENCE</scope>
    <source>
        <strain evidence="1">GVMAG-S-1035124-57</strain>
    </source>
</reference>
<organism evidence="1">
    <name type="scientific">viral metagenome</name>
    <dbReference type="NCBI Taxonomy" id="1070528"/>
    <lineage>
        <taxon>unclassified sequences</taxon>
        <taxon>metagenomes</taxon>
        <taxon>organismal metagenomes</taxon>
    </lineage>
</organism>
<dbReference type="EMBL" id="MN740634">
    <property type="protein sequence ID" value="QHU36281.1"/>
    <property type="molecule type" value="Genomic_DNA"/>
</dbReference>
<evidence type="ECO:0000313" key="1">
    <source>
        <dbReference type="EMBL" id="QHU36281.1"/>
    </source>
</evidence>
<proteinExistence type="predicted"/>